<dbReference type="EMBL" id="JAHZIK010003462">
    <property type="protein sequence ID" value="MBW7461978.1"/>
    <property type="molecule type" value="Genomic_DNA"/>
</dbReference>
<accession>A0ABS7CM43</accession>
<evidence type="ECO:0000313" key="1">
    <source>
        <dbReference type="EMBL" id="MBW7461978.1"/>
    </source>
</evidence>
<name>A0ABS7CM43_9BACL</name>
<gene>
    <name evidence="1" type="ORF">K0U00_48805</name>
</gene>
<protein>
    <submittedName>
        <fullName evidence="1">Glycoside hydrolase family 52 protein</fullName>
    </submittedName>
</protein>
<feature type="non-terminal residue" evidence="1">
    <location>
        <position position="1"/>
    </location>
</feature>
<proteinExistence type="predicted"/>
<sequence>MLNHAIHSYYGSTQLLEAADEPIWIVNEGEYRMMNTLDLTADQLFYELKMNPWTVRNELELFVKRYSYEDKVRFPGDEREYPGGIAFTHDVGVANVFSRPQYSAYELAGIDDCFSYMSHEELVNWLLCALVYIEQT</sequence>
<dbReference type="PRINTS" id="PR00845">
    <property type="entry name" value="GLHYDRLASE52"/>
</dbReference>
<dbReference type="Proteomes" id="UP001519887">
    <property type="component" value="Unassembled WGS sequence"/>
</dbReference>
<keyword evidence="1" id="KW-0378">Hydrolase</keyword>
<reference evidence="1 2" key="1">
    <citation type="submission" date="2021-07" db="EMBL/GenBank/DDBJ databases">
        <title>Paenibacillus radiodurans sp. nov., isolated from the southeastern edge of Tengger Desert.</title>
        <authorList>
            <person name="Zhang G."/>
        </authorList>
    </citation>
    <scope>NUCLEOTIDE SEQUENCE [LARGE SCALE GENOMIC DNA]</scope>
    <source>
        <strain evidence="1 2">CCM 7311</strain>
    </source>
</reference>
<dbReference type="Pfam" id="PF03512">
    <property type="entry name" value="Glyco_hydro_52"/>
    <property type="match status" value="1"/>
</dbReference>
<dbReference type="InterPro" id="IPR000852">
    <property type="entry name" value="Glyco_hydro_52"/>
</dbReference>
<comment type="caution">
    <text evidence="1">The sequence shown here is derived from an EMBL/GenBank/DDBJ whole genome shotgun (WGS) entry which is preliminary data.</text>
</comment>
<dbReference type="GO" id="GO:0016787">
    <property type="term" value="F:hydrolase activity"/>
    <property type="evidence" value="ECO:0007669"/>
    <property type="project" value="UniProtKB-KW"/>
</dbReference>
<keyword evidence="2" id="KW-1185">Reference proteome</keyword>
<evidence type="ECO:0000313" key="2">
    <source>
        <dbReference type="Proteomes" id="UP001519887"/>
    </source>
</evidence>
<feature type="non-terminal residue" evidence="1">
    <location>
        <position position="136"/>
    </location>
</feature>
<organism evidence="1 2">
    <name type="scientific">Paenibacillus sepulcri</name>
    <dbReference type="NCBI Taxonomy" id="359917"/>
    <lineage>
        <taxon>Bacteria</taxon>
        <taxon>Bacillati</taxon>
        <taxon>Bacillota</taxon>
        <taxon>Bacilli</taxon>
        <taxon>Bacillales</taxon>
        <taxon>Paenibacillaceae</taxon>
        <taxon>Paenibacillus</taxon>
    </lineage>
</organism>